<accession>A0A221KG36</accession>
<dbReference type="InterPro" id="IPR036909">
    <property type="entry name" value="Cyt_c-like_dom_sf"/>
</dbReference>
<reference evidence="7 8" key="1">
    <citation type="submission" date="2017-07" db="EMBL/GenBank/DDBJ databases">
        <title>Complete Genome Sequence of the cosmetic ferment Vitreoscilla filiformis (ATCC15551).</title>
        <authorList>
            <person name="Contreras S."/>
            <person name="Sagory-Zalkind P."/>
            <person name="Blanquart H."/>
            <person name="Iltis A."/>
            <person name="Morand S.C."/>
        </authorList>
    </citation>
    <scope>NUCLEOTIDE SEQUENCE [LARGE SCALE GENOMIC DNA]</scope>
    <source>
        <strain evidence="7 8">ATCC 15551</strain>
    </source>
</reference>
<dbReference type="KEGG" id="vff:VITFI_CDS2111"/>
<feature type="domain" description="Cytochrome c" evidence="6">
    <location>
        <begin position="62"/>
        <end position="158"/>
    </location>
</feature>
<dbReference type="OrthoDB" id="9797504at2"/>
<keyword evidence="2 4" id="KW-0479">Metal-binding</keyword>
<name>A0A221KG36_VITFI</name>
<dbReference type="GO" id="GO:0046872">
    <property type="term" value="F:metal ion binding"/>
    <property type="evidence" value="ECO:0007669"/>
    <property type="project" value="UniProtKB-KW"/>
</dbReference>
<dbReference type="Proteomes" id="UP000199729">
    <property type="component" value="Chromosome"/>
</dbReference>
<dbReference type="GO" id="GO:0020037">
    <property type="term" value="F:heme binding"/>
    <property type="evidence" value="ECO:0007669"/>
    <property type="project" value="InterPro"/>
</dbReference>
<dbReference type="RefSeq" id="WP_089416906.1">
    <property type="nucleotide sequence ID" value="NZ_CP022423.1"/>
</dbReference>
<evidence type="ECO:0000313" key="8">
    <source>
        <dbReference type="Proteomes" id="UP000199729"/>
    </source>
</evidence>
<protein>
    <submittedName>
        <fullName evidence="7">Cytochrome c-550 PedF</fullName>
    </submittedName>
</protein>
<keyword evidence="8" id="KW-1185">Reference proteome</keyword>
<organism evidence="7 8">
    <name type="scientific">Vitreoscilla filiformis</name>
    <dbReference type="NCBI Taxonomy" id="63"/>
    <lineage>
        <taxon>Bacteria</taxon>
        <taxon>Pseudomonadati</taxon>
        <taxon>Pseudomonadota</taxon>
        <taxon>Betaproteobacteria</taxon>
        <taxon>Neisseriales</taxon>
        <taxon>Neisseriaceae</taxon>
        <taxon>Vitreoscilla</taxon>
    </lineage>
</organism>
<dbReference type="AlphaFoldDB" id="A0A221KG36"/>
<evidence type="ECO:0000313" key="7">
    <source>
        <dbReference type="EMBL" id="ASM77889.1"/>
    </source>
</evidence>
<dbReference type="Pfam" id="PF13442">
    <property type="entry name" value="Cytochrome_CBB3"/>
    <property type="match status" value="1"/>
</dbReference>
<dbReference type="EMBL" id="CP022423">
    <property type="protein sequence ID" value="ASM77889.1"/>
    <property type="molecule type" value="Genomic_DNA"/>
</dbReference>
<dbReference type="GO" id="GO:0009055">
    <property type="term" value="F:electron transfer activity"/>
    <property type="evidence" value="ECO:0007669"/>
    <property type="project" value="InterPro"/>
</dbReference>
<keyword evidence="1 4" id="KW-0349">Heme</keyword>
<dbReference type="NCBIfam" id="TIGR04494">
    <property type="entry name" value="c550_PedF"/>
    <property type="match status" value="1"/>
</dbReference>
<feature type="chain" id="PRO_5012917143" evidence="5">
    <location>
        <begin position="31"/>
        <end position="162"/>
    </location>
</feature>
<dbReference type="InterPro" id="IPR009056">
    <property type="entry name" value="Cyt_c-like_dom"/>
</dbReference>
<evidence type="ECO:0000256" key="4">
    <source>
        <dbReference type="PROSITE-ProRule" id="PRU00433"/>
    </source>
</evidence>
<evidence type="ECO:0000259" key="6">
    <source>
        <dbReference type="PROSITE" id="PS51007"/>
    </source>
</evidence>
<dbReference type="SUPFAM" id="SSF46626">
    <property type="entry name" value="Cytochrome c"/>
    <property type="match status" value="1"/>
</dbReference>
<evidence type="ECO:0000256" key="5">
    <source>
        <dbReference type="SAM" id="SignalP"/>
    </source>
</evidence>
<evidence type="ECO:0000256" key="2">
    <source>
        <dbReference type="ARBA" id="ARBA00022723"/>
    </source>
</evidence>
<gene>
    <name evidence="7" type="ORF">VITFI_CDS2111</name>
</gene>
<evidence type="ECO:0000256" key="3">
    <source>
        <dbReference type="ARBA" id="ARBA00023004"/>
    </source>
</evidence>
<keyword evidence="5" id="KW-0732">Signal</keyword>
<keyword evidence="3 4" id="KW-0408">Iron</keyword>
<proteinExistence type="predicted"/>
<sequence>MSRSSSFFPRHAAHWLAALGLALSAGAALAHGDVTPQAVDTTELPQLGAEWRAENPYRGNEIAVRIGTSAYTQNCARCHGLEAISGGIAPDLRKLDNECATQTNARKKAQCVAEVDEYMTTTVRRGRTRNGAVYMPPFEGVLSQEAIWAIKSYLETRREKPL</sequence>
<evidence type="ECO:0000256" key="1">
    <source>
        <dbReference type="ARBA" id="ARBA00022617"/>
    </source>
</evidence>
<dbReference type="PROSITE" id="PS51007">
    <property type="entry name" value="CYTC"/>
    <property type="match status" value="1"/>
</dbReference>
<feature type="signal peptide" evidence="5">
    <location>
        <begin position="1"/>
        <end position="30"/>
    </location>
</feature>
<dbReference type="InterPro" id="IPR030991">
    <property type="entry name" value="c550_proteobact"/>
</dbReference>
<dbReference type="Gene3D" id="1.10.760.10">
    <property type="entry name" value="Cytochrome c-like domain"/>
    <property type="match status" value="1"/>
</dbReference>